<organism evidence="2 3">
    <name type="scientific">Vitrella brassicaformis (strain CCMP3155)</name>
    <dbReference type="NCBI Taxonomy" id="1169540"/>
    <lineage>
        <taxon>Eukaryota</taxon>
        <taxon>Sar</taxon>
        <taxon>Alveolata</taxon>
        <taxon>Colpodellida</taxon>
        <taxon>Vitrellaceae</taxon>
        <taxon>Vitrella</taxon>
    </lineage>
</organism>
<feature type="compositionally biased region" description="Low complexity" evidence="1">
    <location>
        <begin position="505"/>
        <end position="522"/>
    </location>
</feature>
<evidence type="ECO:0000313" key="2">
    <source>
        <dbReference type="EMBL" id="CEM36728.1"/>
    </source>
</evidence>
<evidence type="ECO:0000313" key="3">
    <source>
        <dbReference type="Proteomes" id="UP000041254"/>
    </source>
</evidence>
<name>A0A0G4GZR3_VITBC</name>
<dbReference type="VEuPathDB" id="CryptoDB:Vbra_22883"/>
<sequence length="594" mass="63103">MSRSSCIVRQAASTISRLSLEGIPPSLYSERLIERLTSVQPSDLSLLAAEIRQTSSNSGADAFLWRALAAHSAARMGEMEPSTAAFLTNTFVRTPDDRFRTSEELKGWLRAVADMLTKHMERGSGGAAPSGRDVAIVANALVRLPLALSEEQWLRRFFRQLSQHSSAPDGIAADGVDGPAVAMLTNAMARCGAVGREDALPAFQRFSAALQRPRPNLMAALELRSVAAIANAYAHFHIVDGPLFRLLSDKARGLLAKRGSESGGEDDSAESESVSIGAGGGTSCVELGMLVNAWARVDLRDEGLVREVMGAMVSRGLVHVGSGTIATVLNGLAKVAVKDEGFLSAVSSLLQERLAARTAAYAPSGSAPGDSNDPADVAAPLTARDVANATDAFARLGYHDPTYLHFVAAWLHAALEELQPMDVVALASSFARLRFRDQPAFHVLAAALKANIADFSLPQLAAILTAYARLRISDTRTLTSIAHHIYTAITPQRPGISPRHRRLAARASRQPQTRAAAAAAPSNESDPDEPADATDVCAMVSILSGFGRLDVSHPEFFDAAGGWLVRQGVDSIGTSDLREIVSCSTPSQPHWPPA</sequence>
<dbReference type="PhylomeDB" id="A0A0G4GZR3"/>
<gene>
    <name evidence="2" type="ORF">Vbra_22883</name>
</gene>
<proteinExistence type="predicted"/>
<feature type="region of interest" description="Disordered" evidence="1">
    <location>
        <begin position="494"/>
        <end position="531"/>
    </location>
</feature>
<keyword evidence="3" id="KW-1185">Reference proteome</keyword>
<feature type="region of interest" description="Disordered" evidence="1">
    <location>
        <begin position="257"/>
        <end position="276"/>
    </location>
</feature>
<protein>
    <recommendedName>
        <fullName evidence="4">FAST kinase leucine-rich domain-containing protein</fullName>
    </recommendedName>
</protein>
<reference evidence="2 3" key="1">
    <citation type="submission" date="2014-11" db="EMBL/GenBank/DDBJ databases">
        <authorList>
            <person name="Zhu J."/>
            <person name="Qi W."/>
            <person name="Song R."/>
        </authorList>
    </citation>
    <scope>NUCLEOTIDE SEQUENCE [LARGE SCALE GENOMIC DNA]</scope>
</reference>
<dbReference type="Proteomes" id="UP000041254">
    <property type="component" value="Unassembled WGS sequence"/>
</dbReference>
<evidence type="ECO:0008006" key="4">
    <source>
        <dbReference type="Google" id="ProtNLM"/>
    </source>
</evidence>
<dbReference type="EMBL" id="CDMY01000906">
    <property type="protein sequence ID" value="CEM36728.1"/>
    <property type="molecule type" value="Genomic_DNA"/>
</dbReference>
<dbReference type="AlphaFoldDB" id="A0A0G4GZR3"/>
<accession>A0A0G4GZR3</accession>
<evidence type="ECO:0000256" key="1">
    <source>
        <dbReference type="SAM" id="MobiDB-lite"/>
    </source>
</evidence>
<dbReference type="InParanoid" id="A0A0G4GZR3"/>